<dbReference type="Proteomes" id="UP000266861">
    <property type="component" value="Unassembled WGS sequence"/>
</dbReference>
<dbReference type="AlphaFoldDB" id="A0A397ICY2"/>
<reference evidence="1 2" key="1">
    <citation type="submission" date="2018-08" db="EMBL/GenBank/DDBJ databases">
        <title>Genome and evolution of the arbuscular mycorrhizal fungus Diversispora epigaea (formerly Glomus versiforme) and its bacterial endosymbionts.</title>
        <authorList>
            <person name="Sun X."/>
            <person name="Fei Z."/>
            <person name="Harrison M."/>
        </authorList>
    </citation>
    <scope>NUCLEOTIDE SEQUENCE [LARGE SCALE GENOMIC DNA]</scope>
    <source>
        <strain evidence="1 2">IT104</strain>
    </source>
</reference>
<protein>
    <submittedName>
        <fullName evidence="1">Uncharacterized protein</fullName>
    </submittedName>
</protein>
<accession>A0A397ICY2</accession>
<proteinExistence type="predicted"/>
<gene>
    <name evidence="1" type="ORF">Glove_246g11</name>
</gene>
<name>A0A397ICY2_9GLOM</name>
<sequence>MVGPRTQPESTIECQRFRIHLRSLEFVNQSLEEFELNEDLKDFSFLAKHAWQNFITEVFINKNHSPLFRLIPITKQELNAQENEDKMTKAEILLKIEALLKQLCENLRKNILD</sequence>
<organism evidence="1 2">
    <name type="scientific">Diversispora epigaea</name>
    <dbReference type="NCBI Taxonomy" id="1348612"/>
    <lineage>
        <taxon>Eukaryota</taxon>
        <taxon>Fungi</taxon>
        <taxon>Fungi incertae sedis</taxon>
        <taxon>Mucoromycota</taxon>
        <taxon>Glomeromycotina</taxon>
        <taxon>Glomeromycetes</taxon>
        <taxon>Diversisporales</taxon>
        <taxon>Diversisporaceae</taxon>
        <taxon>Diversispora</taxon>
    </lineage>
</organism>
<evidence type="ECO:0000313" key="1">
    <source>
        <dbReference type="EMBL" id="RHZ72118.1"/>
    </source>
</evidence>
<keyword evidence="2" id="KW-1185">Reference proteome</keyword>
<dbReference type="EMBL" id="PQFF01000227">
    <property type="protein sequence ID" value="RHZ72118.1"/>
    <property type="molecule type" value="Genomic_DNA"/>
</dbReference>
<dbReference type="OrthoDB" id="2314273at2759"/>
<evidence type="ECO:0000313" key="2">
    <source>
        <dbReference type="Proteomes" id="UP000266861"/>
    </source>
</evidence>
<comment type="caution">
    <text evidence="1">The sequence shown here is derived from an EMBL/GenBank/DDBJ whole genome shotgun (WGS) entry which is preliminary data.</text>
</comment>